<evidence type="ECO:0000256" key="2">
    <source>
        <dbReference type="ARBA" id="ARBA00012483"/>
    </source>
</evidence>
<keyword evidence="12" id="KW-1185">Reference proteome</keyword>
<dbReference type="Pfam" id="PF13639">
    <property type="entry name" value="zf-RING_2"/>
    <property type="match status" value="1"/>
</dbReference>
<dbReference type="PANTHER" id="PTHR14155:SF86">
    <property type="entry name" value="OS06G0534500 PROTEIN"/>
    <property type="match status" value="1"/>
</dbReference>
<evidence type="ECO:0000256" key="4">
    <source>
        <dbReference type="ARBA" id="ARBA00022771"/>
    </source>
</evidence>
<gene>
    <name evidence="11" type="ORF">BS78_K334500</name>
</gene>
<keyword evidence="5" id="KW-0862">Zinc</keyword>
<dbReference type="InterPro" id="IPR001841">
    <property type="entry name" value="Znf_RING"/>
</dbReference>
<dbReference type="EC" id="2.3.2.27" evidence="2"/>
<dbReference type="InterPro" id="IPR013083">
    <property type="entry name" value="Znf_RING/FYVE/PHD"/>
</dbReference>
<sequence>MGTDYQQRPSHHISPFYVAAAAVVVSLAFTALLVTVLRYCARSLKEAQEADAADRRRAPPQSAAGGDADDGRGVALAPRQQPPAPAAVAVEMVWSMGPLVCTYRRADGWAEAACAVCLAELDDGVGVRVLPVCMHYFHADCVGEWLRAHDTCPLCRAPLDPPAAAAG</sequence>
<dbReference type="SUPFAM" id="SSF57850">
    <property type="entry name" value="RING/U-box"/>
    <property type="match status" value="1"/>
</dbReference>
<comment type="catalytic activity">
    <reaction evidence="1">
        <text>S-ubiquitinyl-[E2 ubiquitin-conjugating enzyme]-L-cysteine + [acceptor protein]-L-lysine = [E2 ubiquitin-conjugating enzyme]-L-cysteine + N(6)-ubiquitinyl-[acceptor protein]-L-lysine.</text>
        <dbReference type="EC" id="2.3.2.27"/>
    </reaction>
</comment>
<dbReference type="FunFam" id="3.30.40.10:FF:000654">
    <property type="entry name" value="RING-H2 finger protein ATL33"/>
    <property type="match status" value="1"/>
</dbReference>
<evidence type="ECO:0000256" key="7">
    <source>
        <dbReference type="PROSITE-ProRule" id="PRU00175"/>
    </source>
</evidence>
<feature type="transmembrane region" description="Helical" evidence="9">
    <location>
        <begin position="16"/>
        <end position="37"/>
    </location>
</feature>
<dbReference type="SMART" id="SM00184">
    <property type="entry name" value="RING"/>
    <property type="match status" value="1"/>
</dbReference>
<dbReference type="PROSITE" id="PS50089">
    <property type="entry name" value="ZF_RING_2"/>
    <property type="match status" value="1"/>
</dbReference>
<evidence type="ECO:0000259" key="10">
    <source>
        <dbReference type="PROSITE" id="PS50089"/>
    </source>
</evidence>
<organism evidence="11 12">
    <name type="scientific">Paspalum vaginatum</name>
    <name type="common">seashore paspalum</name>
    <dbReference type="NCBI Taxonomy" id="158149"/>
    <lineage>
        <taxon>Eukaryota</taxon>
        <taxon>Viridiplantae</taxon>
        <taxon>Streptophyta</taxon>
        <taxon>Embryophyta</taxon>
        <taxon>Tracheophyta</taxon>
        <taxon>Spermatophyta</taxon>
        <taxon>Magnoliopsida</taxon>
        <taxon>Liliopsida</taxon>
        <taxon>Poales</taxon>
        <taxon>Poaceae</taxon>
        <taxon>PACMAD clade</taxon>
        <taxon>Panicoideae</taxon>
        <taxon>Andropogonodae</taxon>
        <taxon>Paspaleae</taxon>
        <taxon>Paspalinae</taxon>
        <taxon>Paspalum</taxon>
    </lineage>
</organism>
<feature type="region of interest" description="Disordered" evidence="8">
    <location>
        <begin position="50"/>
        <end position="79"/>
    </location>
</feature>
<dbReference type="OrthoDB" id="656255at2759"/>
<reference evidence="11 12" key="1">
    <citation type="submission" date="2022-10" db="EMBL/GenBank/DDBJ databases">
        <title>WGS assembly of Paspalum vaginatum 540-79.</title>
        <authorList>
            <person name="Sun G."/>
            <person name="Wase N."/>
            <person name="Shu S."/>
            <person name="Jenkins J."/>
            <person name="Zhou B."/>
            <person name="Torres-Rodriguez J."/>
            <person name="Chen C."/>
            <person name="Sandor L."/>
            <person name="Plott C."/>
            <person name="Yoshinga Y."/>
            <person name="Daum C."/>
            <person name="Qi P."/>
            <person name="Barry K."/>
            <person name="Lipzen A."/>
            <person name="Berry L."/>
            <person name="Pedersen C."/>
            <person name="Gottilla T."/>
            <person name="Foltz A."/>
            <person name="Yu H."/>
            <person name="O'Malley R."/>
            <person name="Zhang C."/>
            <person name="Devos K."/>
            <person name="Sigmon B."/>
            <person name="Yu B."/>
            <person name="Obata T."/>
            <person name="Schmutz J."/>
            <person name="Schnable J."/>
        </authorList>
    </citation>
    <scope>NUCLEOTIDE SEQUENCE [LARGE SCALE GENOMIC DNA]</scope>
    <source>
        <strain evidence="12">cv. 540-79</strain>
    </source>
</reference>
<keyword evidence="9" id="KW-0812">Transmembrane</keyword>
<dbReference type="AlphaFoldDB" id="A0A9W8CF97"/>
<dbReference type="GO" id="GO:0008270">
    <property type="term" value="F:zinc ion binding"/>
    <property type="evidence" value="ECO:0007669"/>
    <property type="project" value="UniProtKB-KW"/>
</dbReference>
<name>A0A9W8CF97_9POAL</name>
<keyword evidence="4 7" id="KW-0863">Zinc-finger</keyword>
<comment type="similarity">
    <text evidence="6">Belongs to the RING-type zinc finger family. ATL subfamily.</text>
</comment>
<evidence type="ECO:0000256" key="3">
    <source>
        <dbReference type="ARBA" id="ARBA00022723"/>
    </source>
</evidence>
<evidence type="ECO:0000313" key="11">
    <source>
        <dbReference type="EMBL" id="KAJ1256673.1"/>
    </source>
</evidence>
<evidence type="ECO:0000256" key="8">
    <source>
        <dbReference type="SAM" id="MobiDB-lite"/>
    </source>
</evidence>
<dbReference type="Gene3D" id="3.30.40.10">
    <property type="entry name" value="Zinc/RING finger domain, C3HC4 (zinc finger)"/>
    <property type="match status" value="1"/>
</dbReference>
<evidence type="ECO:0000256" key="6">
    <source>
        <dbReference type="ARBA" id="ARBA00024209"/>
    </source>
</evidence>
<dbReference type="PANTHER" id="PTHR14155">
    <property type="entry name" value="RING FINGER DOMAIN-CONTAINING"/>
    <property type="match status" value="1"/>
</dbReference>
<proteinExistence type="inferred from homology"/>
<dbReference type="EMBL" id="MU629492">
    <property type="protein sequence ID" value="KAJ1256673.1"/>
    <property type="molecule type" value="Genomic_DNA"/>
</dbReference>
<protein>
    <recommendedName>
        <fullName evidence="2">RING-type E3 ubiquitin transferase</fullName>
        <ecNumber evidence="2">2.3.2.27</ecNumber>
    </recommendedName>
</protein>
<dbReference type="InterPro" id="IPR053238">
    <property type="entry name" value="RING-H2_zinc_finger"/>
</dbReference>
<evidence type="ECO:0000256" key="5">
    <source>
        <dbReference type="ARBA" id="ARBA00022833"/>
    </source>
</evidence>
<dbReference type="Proteomes" id="UP001164776">
    <property type="component" value="Unassembled WGS sequence"/>
</dbReference>
<keyword evidence="9" id="KW-0472">Membrane</keyword>
<evidence type="ECO:0000256" key="1">
    <source>
        <dbReference type="ARBA" id="ARBA00000900"/>
    </source>
</evidence>
<feature type="domain" description="RING-type" evidence="10">
    <location>
        <begin position="114"/>
        <end position="156"/>
    </location>
</feature>
<evidence type="ECO:0000313" key="12">
    <source>
        <dbReference type="Proteomes" id="UP001164776"/>
    </source>
</evidence>
<evidence type="ECO:0000256" key="9">
    <source>
        <dbReference type="SAM" id="Phobius"/>
    </source>
</evidence>
<dbReference type="GO" id="GO:0061630">
    <property type="term" value="F:ubiquitin protein ligase activity"/>
    <property type="evidence" value="ECO:0007669"/>
    <property type="project" value="UniProtKB-EC"/>
</dbReference>
<keyword evidence="9" id="KW-1133">Transmembrane helix</keyword>
<keyword evidence="3" id="KW-0479">Metal-binding</keyword>
<comment type="caution">
    <text evidence="11">The sequence shown here is derived from an EMBL/GenBank/DDBJ whole genome shotgun (WGS) entry which is preliminary data.</text>
</comment>
<accession>A0A9W8CF97</accession>